<keyword evidence="4" id="KW-0175">Coiled coil</keyword>
<organism evidence="6 7">
    <name type="scientific">Vairimorpha necatrix</name>
    <dbReference type="NCBI Taxonomy" id="6039"/>
    <lineage>
        <taxon>Eukaryota</taxon>
        <taxon>Fungi</taxon>
        <taxon>Fungi incertae sedis</taxon>
        <taxon>Microsporidia</taxon>
        <taxon>Nosematidae</taxon>
        <taxon>Vairimorpha</taxon>
    </lineage>
</organism>
<dbReference type="GO" id="GO:0003723">
    <property type="term" value="F:RNA binding"/>
    <property type="evidence" value="ECO:0007669"/>
    <property type="project" value="InterPro"/>
</dbReference>
<keyword evidence="3" id="KW-0687">Ribonucleoprotein</keyword>
<dbReference type="InterPro" id="IPR057260">
    <property type="entry name" value="Ribosomal_L19e_C"/>
</dbReference>
<dbReference type="EMBL" id="CP142727">
    <property type="protein sequence ID" value="WUR02571.1"/>
    <property type="molecule type" value="Genomic_DNA"/>
</dbReference>
<evidence type="ECO:0000313" key="7">
    <source>
        <dbReference type="Proteomes" id="UP001334084"/>
    </source>
</evidence>
<dbReference type="InterPro" id="IPR039547">
    <property type="entry name" value="Ribosomal_eL19"/>
</dbReference>
<evidence type="ECO:0000256" key="1">
    <source>
        <dbReference type="ARBA" id="ARBA00011082"/>
    </source>
</evidence>
<evidence type="ECO:0000256" key="2">
    <source>
        <dbReference type="ARBA" id="ARBA00022980"/>
    </source>
</evidence>
<dbReference type="InterPro" id="IPR057259">
    <property type="entry name" value="Ribosomal_L19e"/>
</dbReference>
<dbReference type="Pfam" id="PF01280">
    <property type="entry name" value="Ribosomal_L19e"/>
    <property type="match status" value="1"/>
</dbReference>
<dbReference type="SMART" id="SM01416">
    <property type="entry name" value="Ribosomal_L19e"/>
    <property type="match status" value="1"/>
</dbReference>
<keyword evidence="7" id="KW-1185">Reference proteome</keyword>
<gene>
    <name evidence="6" type="ORF">VNE69_02098</name>
</gene>
<evidence type="ECO:0000256" key="4">
    <source>
        <dbReference type="SAM" id="Coils"/>
    </source>
</evidence>
<name>A0AAX4J9G4_9MICR</name>
<dbReference type="GO" id="GO:0006412">
    <property type="term" value="P:translation"/>
    <property type="evidence" value="ECO:0007669"/>
    <property type="project" value="InterPro"/>
</dbReference>
<dbReference type="Proteomes" id="UP001334084">
    <property type="component" value="Chromosome 2"/>
</dbReference>
<feature type="domain" description="Large ribosomal subunit protein eL19" evidence="5">
    <location>
        <begin position="1"/>
        <end position="137"/>
    </location>
</feature>
<dbReference type="Gene3D" id="1.10.1200.240">
    <property type="match status" value="1"/>
</dbReference>
<dbReference type="Pfam" id="PF25476">
    <property type="entry name" value="Ribosomal_L19e_C"/>
    <property type="match status" value="1"/>
</dbReference>
<keyword evidence="2 6" id="KW-0689">Ribosomal protein</keyword>
<evidence type="ECO:0000256" key="3">
    <source>
        <dbReference type="ARBA" id="ARBA00023274"/>
    </source>
</evidence>
<protein>
    <submittedName>
        <fullName evidence="6">Ribosomal protein eL19</fullName>
    </submittedName>
</protein>
<proteinExistence type="inferred from homology"/>
<dbReference type="KEGG" id="vnx:VNE69_02098"/>
<reference evidence="6" key="1">
    <citation type="journal article" date="2024" name="BMC Genomics">
        <title>Functional annotation of a divergent genome using sequence and structure-based similarity.</title>
        <authorList>
            <person name="Svedberg D."/>
            <person name="Winiger R.R."/>
            <person name="Berg A."/>
            <person name="Sharma H."/>
            <person name="Tellgren-Roth C."/>
            <person name="Debrunner-Vossbrinck B.A."/>
            <person name="Vossbrinck C.R."/>
            <person name="Barandun J."/>
        </authorList>
    </citation>
    <scope>NUCLEOTIDE SEQUENCE</scope>
    <source>
        <strain evidence="6">Illinois isolate</strain>
    </source>
</reference>
<dbReference type="FunFam" id="1.10.1650.10:FF:000001">
    <property type="entry name" value="Ribosomal protein L19"/>
    <property type="match status" value="1"/>
</dbReference>
<evidence type="ECO:0000313" key="6">
    <source>
        <dbReference type="EMBL" id="WUR02571.1"/>
    </source>
</evidence>
<dbReference type="SUPFAM" id="SSF48140">
    <property type="entry name" value="Ribosomal protein L19 (L19e)"/>
    <property type="match status" value="1"/>
</dbReference>
<dbReference type="InterPro" id="IPR000196">
    <property type="entry name" value="Ribosomal_eL19_dom"/>
</dbReference>
<dbReference type="PANTHER" id="PTHR10722">
    <property type="entry name" value="60S RIBOSOMAL PROTEIN L19"/>
    <property type="match status" value="1"/>
</dbReference>
<feature type="coiled-coil region" evidence="4">
    <location>
        <begin position="129"/>
        <end position="156"/>
    </location>
</feature>
<sequence>MAAKVLNCGKNKIWLDPSGKEQINQVSTREQIRQLIDDNVIIKKLDKYNSKGRSRIYKEAVAKGRHMGLGKRLGTANARLNKKTLWIKKIRVMRKELKDMKAEGKINAEEYQLFRKRAKGNLFKNRVTMKEHIAKKQAAELRIKELEEQAKALKMKKNSN</sequence>
<accession>A0AAX4J9G4</accession>
<dbReference type="RefSeq" id="XP_065328716.1">
    <property type="nucleotide sequence ID" value="XM_065472644.1"/>
</dbReference>
<dbReference type="GO" id="GO:0003735">
    <property type="term" value="F:structural constituent of ribosome"/>
    <property type="evidence" value="ECO:0007669"/>
    <property type="project" value="InterPro"/>
</dbReference>
<dbReference type="InterPro" id="IPR015972">
    <property type="entry name" value="Ribosomal_eL19_dom1"/>
</dbReference>
<dbReference type="AlphaFoldDB" id="A0AAX4J9G4"/>
<dbReference type="GO" id="GO:0022625">
    <property type="term" value="C:cytosolic large ribosomal subunit"/>
    <property type="evidence" value="ECO:0007669"/>
    <property type="project" value="InterPro"/>
</dbReference>
<dbReference type="Gene3D" id="1.10.1650.10">
    <property type="match status" value="1"/>
</dbReference>
<dbReference type="InterPro" id="IPR035970">
    <property type="entry name" value="60S_ribosomal_eL19_sf"/>
</dbReference>
<dbReference type="GeneID" id="90540388"/>
<evidence type="ECO:0000259" key="5">
    <source>
        <dbReference type="SMART" id="SM01416"/>
    </source>
</evidence>
<comment type="similarity">
    <text evidence="1">Belongs to the eukaryotic ribosomal protein eL19 family.</text>
</comment>